<protein>
    <submittedName>
        <fullName evidence="1">Uncharacterized protein</fullName>
    </submittedName>
</protein>
<organism evidence="1">
    <name type="scientific">Arundo donax</name>
    <name type="common">Giant reed</name>
    <name type="synonym">Donax arundinaceus</name>
    <dbReference type="NCBI Taxonomy" id="35708"/>
    <lineage>
        <taxon>Eukaryota</taxon>
        <taxon>Viridiplantae</taxon>
        <taxon>Streptophyta</taxon>
        <taxon>Embryophyta</taxon>
        <taxon>Tracheophyta</taxon>
        <taxon>Spermatophyta</taxon>
        <taxon>Magnoliopsida</taxon>
        <taxon>Liliopsida</taxon>
        <taxon>Poales</taxon>
        <taxon>Poaceae</taxon>
        <taxon>PACMAD clade</taxon>
        <taxon>Arundinoideae</taxon>
        <taxon>Arundineae</taxon>
        <taxon>Arundo</taxon>
    </lineage>
</organism>
<dbReference type="AlphaFoldDB" id="A0A0A8ZV38"/>
<name>A0A0A8ZV38_ARUDO</name>
<accession>A0A0A8ZV38</accession>
<proteinExistence type="predicted"/>
<reference evidence="1" key="2">
    <citation type="journal article" date="2015" name="Data Brief">
        <title>Shoot transcriptome of the giant reed, Arundo donax.</title>
        <authorList>
            <person name="Barrero R.A."/>
            <person name="Guerrero F.D."/>
            <person name="Moolhuijzen P."/>
            <person name="Goolsby J.A."/>
            <person name="Tidwell J."/>
            <person name="Bellgard S.E."/>
            <person name="Bellgard M.I."/>
        </authorList>
    </citation>
    <scope>NUCLEOTIDE SEQUENCE</scope>
    <source>
        <tissue evidence="1">Shoot tissue taken approximately 20 cm above the soil surface</tissue>
    </source>
</reference>
<evidence type="ECO:0000313" key="1">
    <source>
        <dbReference type="EMBL" id="JAD40615.1"/>
    </source>
</evidence>
<dbReference type="EMBL" id="GBRH01257280">
    <property type="protein sequence ID" value="JAD40615.1"/>
    <property type="molecule type" value="Transcribed_RNA"/>
</dbReference>
<sequence>MTGPPGPSSLCCPVRLIIQNMKLYFHMIMDIFNQGYRICTRRISRQT</sequence>
<reference evidence="1" key="1">
    <citation type="submission" date="2014-09" db="EMBL/GenBank/DDBJ databases">
        <authorList>
            <person name="Magalhaes I.L.F."/>
            <person name="Oliveira U."/>
            <person name="Santos F.R."/>
            <person name="Vidigal T.H.D.A."/>
            <person name="Brescovit A.D."/>
            <person name="Santos A.J."/>
        </authorList>
    </citation>
    <scope>NUCLEOTIDE SEQUENCE</scope>
    <source>
        <tissue evidence="1">Shoot tissue taken approximately 20 cm above the soil surface</tissue>
    </source>
</reference>